<organism evidence="3">
    <name type="scientific">Gongylonema pulchrum</name>
    <dbReference type="NCBI Taxonomy" id="637853"/>
    <lineage>
        <taxon>Eukaryota</taxon>
        <taxon>Metazoa</taxon>
        <taxon>Ecdysozoa</taxon>
        <taxon>Nematoda</taxon>
        <taxon>Chromadorea</taxon>
        <taxon>Rhabditida</taxon>
        <taxon>Spirurina</taxon>
        <taxon>Spiruromorpha</taxon>
        <taxon>Spiruroidea</taxon>
        <taxon>Gongylonematidae</taxon>
        <taxon>Gongylonema</taxon>
    </lineage>
</organism>
<keyword evidence="2" id="KW-1185">Reference proteome</keyword>
<dbReference type="EMBL" id="UYRT01014010">
    <property type="protein sequence ID" value="VDK53599.1"/>
    <property type="molecule type" value="Genomic_DNA"/>
</dbReference>
<proteinExistence type="predicted"/>
<dbReference type="AlphaFoldDB" id="A0A183DBQ7"/>
<evidence type="ECO:0000313" key="2">
    <source>
        <dbReference type="Proteomes" id="UP000271098"/>
    </source>
</evidence>
<dbReference type="Proteomes" id="UP000271098">
    <property type="component" value="Unassembled WGS sequence"/>
</dbReference>
<protein>
    <submittedName>
        <fullName evidence="3">Secreted protein</fullName>
    </submittedName>
</protein>
<gene>
    <name evidence="1" type="ORF">GPUH_LOCUS6151</name>
</gene>
<dbReference type="OrthoDB" id="1427555at2759"/>
<accession>A0A183DBQ7</accession>
<evidence type="ECO:0000313" key="1">
    <source>
        <dbReference type="EMBL" id="VDK53599.1"/>
    </source>
</evidence>
<reference evidence="3" key="1">
    <citation type="submission" date="2016-06" db="UniProtKB">
        <authorList>
            <consortium name="WormBaseParasite"/>
        </authorList>
    </citation>
    <scope>IDENTIFICATION</scope>
</reference>
<dbReference type="WBParaSite" id="GPUH_0000615601-mRNA-1">
    <property type="protein sequence ID" value="GPUH_0000615601-mRNA-1"/>
    <property type="gene ID" value="GPUH_0000615601"/>
</dbReference>
<evidence type="ECO:0000313" key="3">
    <source>
        <dbReference type="WBParaSite" id="GPUH_0000615601-mRNA-1"/>
    </source>
</evidence>
<name>A0A183DBQ7_9BILA</name>
<reference evidence="1 2" key="2">
    <citation type="submission" date="2018-11" db="EMBL/GenBank/DDBJ databases">
        <authorList>
            <consortium name="Pathogen Informatics"/>
        </authorList>
    </citation>
    <scope>NUCLEOTIDE SEQUENCE [LARGE SCALE GENOMIC DNA]</scope>
</reference>
<sequence length="106" mass="12092">MLDIVDAASILLRFQMEGVSVGPRWKALLPIVLPHAHDHILAFNDAHIRMVIEGCDESTSRKDHCSSISSFVRFAFGLKTMLFRGIVFFLRRYFKKNSVLDLPSSR</sequence>